<protein>
    <submittedName>
        <fullName evidence="2">Uncharacterized protein</fullName>
    </submittedName>
</protein>
<comment type="caution">
    <text evidence="2">The sequence shown here is derived from an EMBL/GenBank/DDBJ whole genome shotgun (WGS) entry which is preliminary data.</text>
</comment>
<keyword evidence="1" id="KW-0812">Transmembrane</keyword>
<sequence length="106" mass="11670">MIRFVFRLLSLWSLVVAVAAAVMDSIETVAASGLVMTSLGSAWAEISPSSLFAAEELLRDKLPPFLSVPFREWLLPQPAFGVFLILALLFWMIGYRKPNPAGRFAA</sequence>
<evidence type="ECO:0000313" key="2">
    <source>
        <dbReference type="EMBL" id="MBP1851731.1"/>
    </source>
</evidence>
<keyword evidence="1" id="KW-0472">Membrane</keyword>
<feature type="transmembrane region" description="Helical" evidence="1">
    <location>
        <begin position="73"/>
        <end position="93"/>
    </location>
</feature>
<reference evidence="2 3" key="1">
    <citation type="submission" date="2021-03" db="EMBL/GenBank/DDBJ databases">
        <title>Genomic Encyclopedia of Type Strains, Phase IV (KMG-IV): sequencing the most valuable type-strain genomes for metagenomic binning, comparative biology and taxonomic classification.</title>
        <authorList>
            <person name="Goeker M."/>
        </authorList>
    </citation>
    <scope>NUCLEOTIDE SEQUENCE [LARGE SCALE GENOMIC DNA]</scope>
    <source>
        <strain evidence="2 3">DSM 21600</strain>
    </source>
</reference>
<evidence type="ECO:0000313" key="3">
    <source>
        <dbReference type="Proteomes" id="UP000759443"/>
    </source>
</evidence>
<keyword evidence="1" id="KW-1133">Transmembrane helix</keyword>
<keyword evidence="3" id="KW-1185">Reference proteome</keyword>
<dbReference type="Proteomes" id="UP000759443">
    <property type="component" value="Unassembled WGS sequence"/>
</dbReference>
<organism evidence="2 3">
    <name type="scientific">Rhizobium halophytocola</name>
    <dbReference type="NCBI Taxonomy" id="735519"/>
    <lineage>
        <taxon>Bacteria</taxon>
        <taxon>Pseudomonadati</taxon>
        <taxon>Pseudomonadota</taxon>
        <taxon>Alphaproteobacteria</taxon>
        <taxon>Hyphomicrobiales</taxon>
        <taxon>Rhizobiaceae</taxon>
        <taxon>Rhizobium/Agrobacterium group</taxon>
        <taxon>Rhizobium</taxon>
    </lineage>
</organism>
<accession>A0ABS4E1C5</accession>
<proteinExistence type="predicted"/>
<name>A0ABS4E1C5_9HYPH</name>
<gene>
    <name evidence="2" type="ORF">J2Z17_003179</name>
</gene>
<dbReference type="EMBL" id="JAGGJU010000008">
    <property type="protein sequence ID" value="MBP1851731.1"/>
    <property type="molecule type" value="Genomic_DNA"/>
</dbReference>
<dbReference type="RefSeq" id="WP_245224141.1">
    <property type="nucleotide sequence ID" value="NZ_JAGGJU010000008.1"/>
</dbReference>
<evidence type="ECO:0000256" key="1">
    <source>
        <dbReference type="SAM" id="Phobius"/>
    </source>
</evidence>